<gene>
    <name evidence="7" type="ORF">POTOM_050163</name>
</gene>
<feature type="coiled-coil region" evidence="5">
    <location>
        <begin position="2"/>
        <end position="55"/>
    </location>
</feature>
<dbReference type="PANTHER" id="PTHR31908">
    <property type="entry name" value="PROTEIN CROWDED NUCLEI 4"/>
    <property type="match status" value="1"/>
</dbReference>
<name>A0A8X7YA20_POPTO</name>
<keyword evidence="2" id="KW-0539">Nucleus</keyword>
<proteinExistence type="inferred from homology"/>
<evidence type="ECO:0000256" key="1">
    <source>
        <dbReference type="ARBA" id="ARBA00023054"/>
    </source>
</evidence>
<dbReference type="PANTHER" id="PTHR31908:SF2">
    <property type="entry name" value="PROTEIN CROWDED NUCLEI 4"/>
    <property type="match status" value="1"/>
</dbReference>
<protein>
    <submittedName>
        <fullName evidence="7">Uncharacterized protein</fullName>
    </submittedName>
</protein>
<sequence>MLNKSIEELKGQTQKLEEQRQLLHREREREEISVKIEQLKKLDDLKLALDDMEVEEIQQSNMESSRQKISAIRRLKQQNSVQDTDLVSYGKVDTDNIIGGVNSPTLKANVASSPNSDVFLG</sequence>
<comment type="caution">
    <text evidence="7">The sequence shown here is derived from an EMBL/GenBank/DDBJ whole genome shotgun (WGS) entry which is preliminary data.</text>
</comment>
<dbReference type="AlphaFoldDB" id="A0A8X7YA20"/>
<keyword evidence="1 5" id="KW-0175">Coiled coil</keyword>
<dbReference type="Proteomes" id="UP000886885">
    <property type="component" value="Chromosome 15D"/>
</dbReference>
<dbReference type="InterPro" id="IPR040418">
    <property type="entry name" value="CRWN"/>
</dbReference>
<organism evidence="7 8">
    <name type="scientific">Populus tomentosa</name>
    <name type="common">Chinese white poplar</name>
    <dbReference type="NCBI Taxonomy" id="118781"/>
    <lineage>
        <taxon>Eukaryota</taxon>
        <taxon>Viridiplantae</taxon>
        <taxon>Streptophyta</taxon>
        <taxon>Embryophyta</taxon>
        <taxon>Tracheophyta</taxon>
        <taxon>Spermatophyta</taxon>
        <taxon>Magnoliopsida</taxon>
        <taxon>eudicotyledons</taxon>
        <taxon>Gunneridae</taxon>
        <taxon>Pentapetalae</taxon>
        <taxon>rosids</taxon>
        <taxon>fabids</taxon>
        <taxon>Malpighiales</taxon>
        <taxon>Salicaceae</taxon>
        <taxon>Saliceae</taxon>
        <taxon>Populus</taxon>
    </lineage>
</organism>
<evidence type="ECO:0000256" key="3">
    <source>
        <dbReference type="ARBA" id="ARBA00024186"/>
    </source>
</evidence>
<comment type="subcellular location">
    <subcellularLocation>
        <location evidence="3">Nucleus lamina</location>
    </subcellularLocation>
</comment>
<evidence type="ECO:0000256" key="5">
    <source>
        <dbReference type="SAM" id="Coils"/>
    </source>
</evidence>
<evidence type="ECO:0000313" key="8">
    <source>
        <dbReference type="Proteomes" id="UP000886885"/>
    </source>
</evidence>
<dbReference type="EMBL" id="JAAWWB010000030">
    <property type="protein sequence ID" value="KAG6745662.1"/>
    <property type="molecule type" value="Genomic_DNA"/>
</dbReference>
<comment type="similarity">
    <text evidence="4">Belongs to the CRWN family.</text>
</comment>
<evidence type="ECO:0000313" key="7">
    <source>
        <dbReference type="EMBL" id="KAG6745662.1"/>
    </source>
</evidence>
<reference evidence="7" key="1">
    <citation type="journal article" date="2020" name="bioRxiv">
        <title>Hybrid origin of Populus tomentosa Carr. identified through genome sequencing and phylogenomic analysis.</title>
        <authorList>
            <person name="An X."/>
            <person name="Gao K."/>
            <person name="Chen Z."/>
            <person name="Li J."/>
            <person name="Yang X."/>
            <person name="Yang X."/>
            <person name="Zhou J."/>
            <person name="Guo T."/>
            <person name="Zhao T."/>
            <person name="Huang S."/>
            <person name="Miao D."/>
            <person name="Khan W.U."/>
            <person name="Rao P."/>
            <person name="Ye M."/>
            <person name="Lei B."/>
            <person name="Liao W."/>
            <person name="Wang J."/>
            <person name="Ji L."/>
            <person name="Li Y."/>
            <person name="Guo B."/>
            <person name="Mustafa N.S."/>
            <person name="Li S."/>
            <person name="Yun Q."/>
            <person name="Keller S.R."/>
            <person name="Mao J."/>
            <person name="Zhang R."/>
            <person name="Strauss S.H."/>
        </authorList>
    </citation>
    <scope>NUCLEOTIDE SEQUENCE</scope>
    <source>
        <strain evidence="7">GM15</strain>
        <tissue evidence="7">Leaf</tissue>
    </source>
</reference>
<dbReference type="GO" id="GO:0005652">
    <property type="term" value="C:nuclear lamina"/>
    <property type="evidence" value="ECO:0007669"/>
    <property type="project" value="UniProtKB-SubCell"/>
</dbReference>
<evidence type="ECO:0000256" key="6">
    <source>
        <dbReference type="SAM" id="MobiDB-lite"/>
    </source>
</evidence>
<evidence type="ECO:0000256" key="2">
    <source>
        <dbReference type="ARBA" id="ARBA00023242"/>
    </source>
</evidence>
<dbReference type="GO" id="GO:0006997">
    <property type="term" value="P:nucleus organization"/>
    <property type="evidence" value="ECO:0007669"/>
    <property type="project" value="InterPro"/>
</dbReference>
<keyword evidence="8" id="KW-1185">Reference proteome</keyword>
<evidence type="ECO:0000256" key="4">
    <source>
        <dbReference type="ARBA" id="ARBA00024208"/>
    </source>
</evidence>
<accession>A0A8X7YA20</accession>
<feature type="region of interest" description="Disordered" evidence="6">
    <location>
        <begin position="102"/>
        <end position="121"/>
    </location>
</feature>